<dbReference type="EMBL" id="MBFT01000432">
    <property type="protein sequence ID" value="PVU91264.1"/>
    <property type="molecule type" value="Genomic_DNA"/>
</dbReference>
<keyword evidence="3 7" id="KW-0812">Transmembrane</keyword>
<dbReference type="InterPro" id="IPR045861">
    <property type="entry name" value="CorA_cytoplasmic_dom"/>
</dbReference>
<feature type="compositionally biased region" description="Basic and acidic residues" evidence="6">
    <location>
        <begin position="104"/>
        <end position="123"/>
    </location>
</feature>
<comment type="caution">
    <text evidence="8">The sequence shown here is derived from an EMBL/GenBank/DDBJ whole genome shotgun (WGS) entry which is preliminary data.</text>
</comment>
<keyword evidence="9" id="KW-1185">Reference proteome</keyword>
<proteinExistence type="inferred from homology"/>
<comment type="subcellular location">
    <subcellularLocation>
        <location evidence="1">Membrane</location>
        <topology evidence="1">Multi-pass membrane protein</topology>
    </subcellularLocation>
</comment>
<accession>A0A2T9YG63</accession>
<dbReference type="Gene3D" id="1.20.58.340">
    <property type="entry name" value="Magnesium transport protein CorA, transmembrane region"/>
    <property type="match status" value="2"/>
</dbReference>
<dbReference type="InterPro" id="IPR044089">
    <property type="entry name" value="Alr1-like"/>
</dbReference>
<gene>
    <name evidence="8" type="ORF">BB559_004209</name>
</gene>
<protein>
    <submittedName>
        <fullName evidence="8">Uncharacterized protein</fullName>
    </submittedName>
</protein>
<evidence type="ECO:0000313" key="9">
    <source>
        <dbReference type="Proteomes" id="UP000245699"/>
    </source>
</evidence>
<dbReference type="SUPFAM" id="SSF144083">
    <property type="entry name" value="Magnesium transport protein CorA, transmembrane region"/>
    <property type="match status" value="1"/>
</dbReference>
<organism evidence="8 9">
    <name type="scientific">Furculomyces boomerangus</name>
    <dbReference type="NCBI Taxonomy" id="61424"/>
    <lineage>
        <taxon>Eukaryota</taxon>
        <taxon>Fungi</taxon>
        <taxon>Fungi incertae sedis</taxon>
        <taxon>Zoopagomycota</taxon>
        <taxon>Kickxellomycotina</taxon>
        <taxon>Harpellomycetes</taxon>
        <taxon>Harpellales</taxon>
        <taxon>Harpellaceae</taxon>
        <taxon>Furculomyces</taxon>
    </lineage>
</organism>
<dbReference type="AlphaFoldDB" id="A0A2T9YG63"/>
<dbReference type="OrthoDB" id="29879at2759"/>
<dbReference type="GO" id="GO:0015095">
    <property type="term" value="F:magnesium ion transmembrane transporter activity"/>
    <property type="evidence" value="ECO:0007669"/>
    <property type="project" value="InterPro"/>
</dbReference>
<evidence type="ECO:0000256" key="3">
    <source>
        <dbReference type="ARBA" id="ARBA00022692"/>
    </source>
</evidence>
<feature type="transmembrane region" description="Helical" evidence="7">
    <location>
        <begin position="682"/>
        <end position="701"/>
    </location>
</feature>
<evidence type="ECO:0000256" key="6">
    <source>
        <dbReference type="SAM" id="MobiDB-lite"/>
    </source>
</evidence>
<evidence type="ECO:0000256" key="2">
    <source>
        <dbReference type="ARBA" id="ARBA00009765"/>
    </source>
</evidence>
<feature type="compositionally biased region" description="Polar residues" evidence="6">
    <location>
        <begin position="43"/>
        <end position="55"/>
    </location>
</feature>
<name>A0A2T9YG63_9FUNG</name>
<dbReference type="InterPro" id="IPR002523">
    <property type="entry name" value="MgTranspt_CorA/ZnTranspt_ZntB"/>
</dbReference>
<feature type="compositionally biased region" description="Polar residues" evidence="6">
    <location>
        <begin position="138"/>
        <end position="149"/>
    </location>
</feature>
<dbReference type="PANTHER" id="PTHR21535">
    <property type="entry name" value="MAGNESIUM AND COBALT TRANSPORT PROTEIN/MITOCHONDRIAL IMPORT INNER MEMBRANE TRANSLOCASE SUBUNIT TIM8"/>
    <property type="match status" value="1"/>
</dbReference>
<dbReference type="CDD" id="cd12829">
    <property type="entry name" value="Alr1p-like"/>
    <property type="match status" value="1"/>
</dbReference>
<dbReference type="Proteomes" id="UP000245699">
    <property type="component" value="Unassembled WGS sequence"/>
</dbReference>
<dbReference type="GO" id="GO:0010961">
    <property type="term" value="P:intracellular magnesium ion homeostasis"/>
    <property type="evidence" value="ECO:0007669"/>
    <property type="project" value="TreeGrafter"/>
</dbReference>
<dbReference type="InterPro" id="IPR045863">
    <property type="entry name" value="CorA_TM1_TM2"/>
</dbReference>
<evidence type="ECO:0000313" key="8">
    <source>
        <dbReference type="EMBL" id="PVU91264.1"/>
    </source>
</evidence>
<feature type="region of interest" description="Disordered" evidence="6">
    <location>
        <begin position="1"/>
        <end position="60"/>
    </location>
</feature>
<keyword evidence="4 7" id="KW-1133">Transmembrane helix</keyword>
<dbReference type="Pfam" id="PF01544">
    <property type="entry name" value="CorA"/>
    <property type="match status" value="2"/>
</dbReference>
<evidence type="ECO:0000256" key="4">
    <source>
        <dbReference type="ARBA" id="ARBA00022989"/>
    </source>
</evidence>
<evidence type="ECO:0000256" key="5">
    <source>
        <dbReference type="ARBA" id="ARBA00023136"/>
    </source>
</evidence>
<sequence length="740" mass="83965">MSNHKTHPESSNLSASQGSNSQPIFASDPPEKNTSQESKELNYPNQPTNVTFSEDTSSHRLEKSVPVITKTFHPSSFTENIIPSSTIKNRFDNSYSSIPGKYTKRNDSLKDSDMFSQTKDNDFKISNSKSESTESPHLENTYTISNDSPENYSLHKNDSNRYLSLDSIHSDKWAHLDVLDLYVNKNEYAESEVDYVTDSNFDYDEFLLLERELGNDRDSTYEEEYFDQNQPKGSIVQSYSYKMPSYDYNETKKKYNQELISQPEITPLNKKLNNIQDTSQNSTLTRNQRIDLLLNAENRPLLGKNRMSTSSGMSRQFNNYNSAENMNFQSKNDDFVVNLNPRNNASQFKPKKMLFYSPVCGTSRAHTLDQISSKFGGLTQTLKEIELRGSCFWLDILAPTETEIKVLTKTFKIHPLTCEDIIENEENIRAKCEIYTGYYFVVLDLIDFSQENQSYLIPNVTYIVVTKFGVISFHAEPTCRRVNVLRWINRLKNHTKINTDWINYAIMDDITDQIVPFVRGIEFDVEQIDELVLILSSSEQSDMLLRIGSARKKLMSLLRLLQGKADVVRALIKRFGSSTSSVIQAIPASISNSASLTKCTDSECLRNNLGHACNHSSSPMYEGKGQDINLYFADILDHVITMSQNAAHLEAVLSRAYSNYLAKISIELTESSNRTNDVIAKLSILASVLIPLNLITGLWGMNVPVPGQESGDLQWFIGIVLVILTFVIVMCMACYKLGLI</sequence>
<dbReference type="PANTHER" id="PTHR21535:SF51">
    <property type="entry name" value="MANGANESE RESISTANCE PROTEIN MNR2"/>
    <property type="match status" value="1"/>
</dbReference>
<keyword evidence="5 7" id="KW-0472">Membrane</keyword>
<feature type="region of interest" description="Disordered" evidence="6">
    <location>
        <begin position="92"/>
        <end position="149"/>
    </location>
</feature>
<feature type="compositionally biased region" description="Low complexity" evidence="6">
    <location>
        <begin position="10"/>
        <end position="22"/>
    </location>
</feature>
<comment type="similarity">
    <text evidence="2">Belongs to the CorA metal ion transporter (MIT) (TC 1.A.35) family.</text>
</comment>
<dbReference type="STRING" id="61424.A0A2T9YG63"/>
<evidence type="ECO:0000256" key="1">
    <source>
        <dbReference type="ARBA" id="ARBA00004141"/>
    </source>
</evidence>
<dbReference type="Gene3D" id="3.30.460.20">
    <property type="entry name" value="CorA soluble domain-like"/>
    <property type="match status" value="1"/>
</dbReference>
<dbReference type="GO" id="GO:0016020">
    <property type="term" value="C:membrane"/>
    <property type="evidence" value="ECO:0007669"/>
    <property type="project" value="UniProtKB-SubCell"/>
</dbReference>
<dbReference type="SUPFAM" id="SSF143865">
    <property type="entry name" value="CorA soluble domain-like"/>
    <property type="match status" value="1"/>
</dbReference>
<reference evidence="8 9" key="1">
    <citation type="journal article" date="2018" name="MBio">
        <title>Comparative Genomics Reveals the Core Gene Toolbox for the Fungus-Insect Symbiosis.</title>
        <authorList>
            <person name="Wang Y."/>
            <person name="Stata M."/>
            <person name="Wang W."/>
            <person name="Stajich J.E."/>
            <person name="White M.M."/>
            <person name="Moncalvo J.M."/>
        </authorList>
    </citation>
    <scope>NUCLEOTIDE SEQUENCE [LARGE SCALE GENOMIC DNA]</scope>
    <source>
        <strain evidence="8 9">AUS-77-4</strain>
    </source>
</reference>
<evidence type="ECO:0000256" key="7">
    <source>
        <dbReference type="SAM" id="Phobius"/>
    </source>
</evidence>
<feature type="transmembrane region" description="Helical" evidence="7">
    <location>
        <begin position="713"/>
        <end position="735"/>
    </location>
</feature>